<dbReference type="InterPro" id="IPR000962">
    <property type="entry name" value="Znf_DskA_TraR"/>
</dbReference>
<evidence type="ECO:0000256" key="2">
    <source>
        <dbReference type="ARBA" id="ARBA00022771"/>
    </source>
</evidence>
<gene>
    <name evidence="6" type="ORF">COV58_04080</name>
</gene>
<evidence type="ECO:0000256" key="1">
    <source>
        <dbReference type="ARBA" id="ARBA00022723"/>
    </source>
</evidence>
<evidence type="ECO:0000313" key="6">
    <source>
        <dbReference type="EMBL" id="PIQ73147.1"/>
    </source>
</evidence>
<evidence type="ECO:0000259" key="5">
    <source>
        <dbReference type="Pfam" id="PF01258"/>
    </source>
</evidence>
<dbReference type="PANTHER" id="PTHR33823:SF4">
    <property type="entry name" value="GENERAL STRESS PROTEIN 16O"/>
    <property type="match status" value="1"/>
</dbReference>
<dbReference type="Proteomes" id="UP000231056">
    <property type="component" value="Unassembled WGS sequence"/>
</dbReference>
<dbReference type="SUPFAM" id="SSF57716">
    <property type="entry name" value="Glucocorticoid receptor-like (DNA-binding domain)"/>
    <property type="match status" value="1"/>
</dbReference>
<dbReference type="GO" id="GO:0008270">
    <property type="term" value="F:zinc ion binding"/>
    <property type="evidence" value="ECO:0007669"/>
    <property type="project" value="UniProtKB-KW"/>
</dbReference>
<dbReference type="AlphaFoldDB" id="A0A2M6ITG6"/>
<dbReference type="PROSITE" id="PS51128">
    <property type="entry name" value="ZF_DKSA_2"/>
    <property type="match status" value="1"/>
</dbReference>
<accession>A0A2M6ITG6</accession>
<feature type="zinc finger region" description="dksA C4-type" evidence="4">
    <location>
        <begin position="84"/>
        <end position="108"/>
    </location>
</feature>
<evidence type="ECO:0000313" key="7">
    <source>
        <dbReference type="Proteomes" id="UP000231056"/>
    </source>
</evidence>
<protein>
    <recommendedName>
        <fullName evidence="5">Zinc finger DksA/TraR C4-type domain-containing protein</fullName>
    </recommendedName>
</protein>
<evidence type="ECO:0000256" key="4">
    <source>
        <dbReference type="PROSITE-ProRule" id="PRU00510"/>
    </source>
</evidence>
<keyword evidence="1" id="KW-0479">Metal-binding</keyword>
<comment type="caution">
    <text evidence="6">The sequence shown here is derived from an EMBL/GenBank/DDBJ whole genome shotgun (WGS) entry which is preliminary data.</text>
</comment>
<dbReference type="PANTHER" id="PTHR33823">
    <property type="entry name" value="RNA POLYMERASE-BINDING TRANSCRIPTION FACTOR DKSA-RELATED"/>
    <property type="match status" value="1"/>
</dbReference>
<sequence>MNIKKIEFQFKEEMAKIKGQMEKLKMGDPFQDPDHVIDNASVDTDVREQEAHQLIEVELSTLSKRLNDIERAISRINSKKYGICARCSRDIPEKRLELLPEAAYCVDCEDKLTS</sequence>
<dbReference type="Pfam" id="PF01258">
    <property type="entry name" value="zf-dskA_traR"/>
    <property type="match status" value="1"/>
</dbReference>
<proteinExistence type="predicted"/>
<feature type="domain" description="Zinc finger DksA/TraR C4-type" evidence="5">
    <location>
        <begin position="80"/>
        <end position="111"/>
    </location>
</feature>
<reference evidence="6 7" key="1">
    <citation type="submission" date="2017-09" db="EMBL/GenBank/DDBJ databases">
        <title>Depth-based differentiation of microbial function through sediment-hosted aquifers and enrichment of novel symbionts in the deep terrestrial subsurface.</title>
        <authorList>
            <person name="Probst A.J."/>
            <person name="Ladd B."/>
            <person name="Jarett J.K."/>
            <person name="Geller-Mcgrath D.E."/>
            <person name="Sieber C.M."/>
            <person name="Emerson J.B."/>
            <person name="Anantharaman K."/>
            <person name="Thomas B.C."/>
            <person name="Malmstrom R."/>
            <person name="Stieglmeier M."/>
            <person name="Klingl A."/>
            <person name="Woyke T."/>
            <person name="Ryan C.M."/>
            <person name="Banfield J.F."/>
        </authorList>
    </citation>
    <scope>NUCLEOTIDE SEQUENCE [LARGE SCALE GENOMIC DNA]</scope>
    <source>
        <strain evidence="6">CG11_big_fil_rev_8_21_14_0_20_36_8</strain>
    </source>
</reference>
<organism evidence="6 7">
    <name type="scientific">Candidatus Roizmanbacteria bacterium CG11_big_fil_rev_8_21_14_0_20_36_8</name>
    <dbReference type="NCBI Taxonomy" id="1974856"/>
    <lineage>
        <taxon>Bacteria</taxon>
        <taxon>Candidatus Roizmaniibacteriota</taxon>
    </lineage>
</organism>
<dbReference type="EMBL" id="PCVM01000097">
    <property type="protein sequence ID" value="PIQ73147.1"/>
    <property type="molecule type" value="Genomic_DNA"/>
</dbReference>
<keyword evidence="2" id="KW-0863">Zinc-finger</keyword>
<name>A0A2M6ITG6_9BACT</name>
<keyword evidence="3" id="KW-0862">Zinc</keyword>
<dbReference type="Gene3D" id="1.20.120.910">
    <property type="entry name" value="DksA, coiled-coil domain"/>
    <property type="match status" value="1"/>
</dbReference>
<evidence type="ECO:0000256" key="3">
    <source>
        <dbReference type="ARBA" id="ARBA00022833"/>
    </source>
</evidence>